<evidence type="ECO:0000256" key="10">
    <source>
        <dbReference type="RuleBase" id="RU362068"/>
    </source>
</evidence>
<evidence type="ECO:0000259" key="12">
    <source>
        <dbReference type="Pfam" id="PF08546"/>
    </source>
</evidence>
<comment type="catalytic activity">
    <reaction evidence="9 10">
        <text>(R)-pantoate + NADP(+) = 2-dehydropantoate + NADPH + H(+)</text>
        <dbReference type="Rhea" id="RHEA:16233"/>
        <dbReference type="ChEBI" id="CHEBI:11561"/>
        <dbReference type="ChEBI" id="CHEBI:15378"/>
        <dbReference type="ChEBI" id="CHEBI:15980"/>
        <dbReference type="ChEBI" id="CHEBI:57783"/>
        <dbReference type="ChEBI" id="CHEBI:58349"/>
        <dbReference type="EC" id="1.1.1.169"/>
    </reaction>
</comment>
<dbReference type="GO" id="GO:0050661">
    <property type="term" value="F:NADP binding"/>
    <property type="evidence" value="ECO:0007669"/>
    <property type="project" value="TreeGrafter"/>
</dbReference>
<dbReference type="Proteomes" id="UP000282060">
    <property type="component" value="Unassembled WGS sequence"/>
</dbReference>
<comment type="function">
    <text evidence="10">Catalyzes the NADPH-dependent reduction of ketopantoate into pantoic acid.</text>
</comment>
<dbReference type="OrthoDB" id="6530772at2"/>
<dbReference type="GO" id="GO:0005737">
    <property type="term" value="C:cytoplasm"/>
    <property type="evidence" value="ECO:0007669"/>
    <property type="project" value="TreeGrafter"/>
</dbReference>
<dbReference type="SUPFAM" id="SSF51735">
    <property type="entry name" value="NAD(P)-binding Rossmann-fold domains"/>
    <property type="match status" value="1"/>
</dbReference>
<evidence type="ECO:0000313" key="14">
    <source>
        <dbReference type="Proteomes" id="UP000282060"/>
    </source>
</evidence>
<dbReference type="InterPro" id="IPR036291">
    <property type="entry name" value="NAD(P)-bd_dom_sf"/>
</dbReference>
<dbReference type="InterPro" id="IPR013752">
    <property type="entry name" value="KPA_reductase"/>
</dbReference>
<evidence type="ECO:0000256" key="6">
    <source>
        <dbReference type="ARBA" id="ARBA00022857"/>
    </source>
</evidence>
<dbReference type="EMBL" id="RXNV01000003">
    <property type="protein sequence ID" value="RTR32910.1"/>
    <property type="molecule type" value="Genomic_DNA"/>
</dbReference>
<dbReference type="RefSeq" id="WP_126505811.1">
    <property type="nucleotide sequence ID" value="NZ_RXNV01000003.1"/>
</dbReference>
<reference evidence="13 14" key="1">
    <citation type="submission" date="2018-12" db="EMBL/GenBank/DDBJ databases">
        <authorList>
            <person name="Yu L."/>
        </authorList>
    </citation>
    <scope>NUCLEOTIDE SEQUENCE [LARGE SCALE GENOMIC DNA]</scope>
    <source>
        <strain evidence="13 14">HAW-EB5</strain>
    </source>
</reference>
<evidence type="ECO:0000256" key="2">
    <source>
        <dbReference type="ARBA" id="ARBA00007870"/>
    </source>
</evidence>
<dbReference type="InterPro" id="IPR008927">
    <property type="entry name" value="6-PGluconate_DH-like_C_sf"/>
</dbReference>
<evidence type="ECO:0000256" key="3">
    <source>
        <dbReference type="ARBA" id="ARBA00013014"/>
    </source>
</evidence>
<evidence type="ECO:0000259" key="11">
    <source>
        <dbReference type="Pfam" id="PF02558"/>
    </source>
</evidence>
<dbReference type="Pfam" id="PF02558">
    <property type="entry name" value="ApbA"/>
    <property type="match status" value="1"/>
</dbReference>
<dbReference type="Pfam" id="PF08546">
    <property type="entry name" value="ApbA_C"/>
    <property type="match status" value="1"/>
</dbReference>
<feature type="domain" description="Ketopantoate reductase N-terminal" evidence="11">
    <location>
        <begin position="11"/>
        <end position="158"/>
    </location>
</feature>
<feature type="domain" description="Ketopantoate reductase C-terminal" evidence="12">
    <location>
        <begin position="184"/>
        <end position="305"/>
    </location>
</feature>
<evidence type="ECO:0000256" key="8">
    <source>
        <dbReference type="ARBA" id="ARBA00032024"/>
    </source>
</evidence>
<accession>A0A3S0KRP8</accession>
<dbReference type="UniPathway" id="UPA00028">
    <property type="reaction ID" value="UER00004"/>
</dbReference>
<keyword evidence="7 10" id="KW-0560">Oxidoreductase</keyword>
<dbReference type="GO" id="GO:0015940">
    <property type="term" value="P:pantothenate biosynthetic process"/>
    <property type="evidence" value="ECO:0007669"/>
    <property type="project" value="UniProtKB-UniPathway"/>
</dbReference>
<dbReference type="PANTHER" id="PTHR43765:SF2">
    <property type="entry name" value="2-DEHYDROPANTOATE 2-REDUCTASE"/>
    <property type="match status" value="1"/>
</dbReference>
<dbReference type="GO" id="GO:0008677">
    <property type="term" value="F:2-dehydropantoate 2-reductase activity"/>
    <property type="evidence" value="ECO:0007669"/>
    <property type="project" value="UniProtKB-EC"/>
</dbReference>
<keyword evidence="14" id="KW-1185">Reference proteome</keyword>
<evidence type="ECO:0000256" key="9">
    <source>
        <dbReference type="ARBA" id="ARBA00048793"/>
    </source>
</evidence>
<dbReference type="InterPro" id="IPR050838">
    <property type="entry name" value="Ketopantoate_reductase"/>
</dbReference>
<dbReference type="InterPro" id="IPR003710">
    <property type="entry name" value="ApbA"/>
</dbReference>
<keyword evidence="6 10" id="KW-0521">NADP</keyword>
<dbReference type="PANTHER" id="PTHR43765">
    <property type="entry name" value="2-DEHYDROPANTOATE 2-REDUCTASE-RELATED"/>
    <property type="match status" value="1"/>
</dbReference>
<protein>
    <recommendedName>
        <fullName evidence="4 10">2-dehydropantoate 2-reductase</fullName>
        <ecNumber evidence="3 10">1.1.1.169</ecNumber>
    </recommendedName>
    <alternativeName>
        <fullName evidence="8 10">Ketopantoate reductase</fullName>
    </alternativeName>
</protein>
<name>A0A3S0KRP8_9GAMM</name>
<dbReference type="InterPro" id="IPR013328">
    <property type="entry name" value="6PGD_dom2"/>
</dbReference>
<evidence type="ECO:0000256" key="5">
    <source>
        <dbReference type="ARBA" id="ARBA00022655"/>
    </source>
</evidence>
<sequence length="310" mass="34000">MGQQLVDEKNIAILGAGAVGQLIYQQLFANGHAPLFITRDHEQQQHIAFTALDGRVTESTATLLCNRSDPSLFEHIQLLIVCVKAYQISDALKSIIDKLPEECHILLLHNGMGPHLEVAKQLRGQGLSLGTTSQAALKKSRWHIAQTGPGSTQLGDLTGPHLSRELKACLLNAIPGSQWCEPILPSLWHKLAINAAINPLTAIHNCNNGALAQAQYRQQISDVVSELVEVASADGVELDKSALINRVFEVIELTGANYSSMHQDIANKRKTEIESINGFVVQRAQHHKLTAKVNLSLLEQVKNMELDYLQ</sequence>
<dbReference type="SUPFAM" id="SSF48179">
    <property type="entry name" value="6-phosphogluconate dehydrogenase C-terminal domain-like"/>
    <property type="match status" value="1"/>
</dbReference>
<dbReference type="AlphaFoldDB" id="A0A3S0KRP8"/>
<evidence type="ECO:0000313" key="13">
    <source>
        <dbReference type="EMBL" id="RTR32910.1"/>
    </source>
</evidence>
<organism evidence="13 14">
    <name type="scientific">Shewanella atlantica</name>
    <dbReference type="NCBI Taxonomy" id="271099"/>
    <lineage>
        <taxon>Bacteria</taxon>
        <taxon>Pseudomonadati</taxon>
        <taxon>Pseudomonadota</taxon>
        <taxon>Gammaproteobacteria</taxon>
        <taxon>Alteromonadales</taxon>
        <taxon>Shewanellaceae</taxon>
        <taxon>Shewanella</taxon>
    </lineage>
</organism>
<dbReference type="NCBIfam" id="TIGR00745">
    <property type="entry name" value="apbA_panE"/>
    <property type="match status" value="1"/>
</dbReference>
<dbReference type="Gene3D" id="3.40.50.720">
    <property type="entry name" value="NAD(P)-binding Rossmann-like Domain"/>
    <property type="match status" value="1"/>
</dbReference>
<dbReference type="Gene3D" id="1.10.1040.10">
    <property type="entry name" value="N-(1-d-carboxylethyl)-l-norvaline Dehydrogenase, domain 2"/>
    <property type="match status" value="1"/>
</dbReference>
<evidence type="ECO:0000256" key="1">
    <source>
        <dbReference type="ARBA" id="ARBA00004994"/>
    </source>
</evidence>
<keyword evidence="5 10" id="KW-0566">Pantothenate biosynthesis</keyword>
<evidence type="ECO:0000256" key="4">
    <source>
        <dbReference type="ARBA" id="ARBA00019465"/>
    </source>
</evidence>
<comment type="similarity">
    <text evidence="2 10">Belongs to the ketopantoate reductase family.</text>
</comment>
<evidence type="ECO:0000256" key="7">
    <source>
        <dbReference type="ARBA" id="ARBA00023002"/>
    </source>
</evidence>
<comment type="caution">
    <text evidence="13">The sequence shown here is derived from an EMBL/GenBank/DDBJ whole genome shotgun (WGS) entry which is preliminary data.</text>
</comment>
<proteinExistence type="inferred from homology"/>
<dbReference type="InterPro" id="IPR013332">
    <property type="entry name" value="KPR_N"/>
</dbReference>
<comment type="pathway">
    <text evidence="1 10">Cofactor biosynthesis; (R)-pantothenate biosynthesis; (R)-pantoate from 3-methyl-2-oxobutanoate: step 2/2.</text>
</comment>
<dbReference type="EC" id="1.1.1.169" evidence="3 10"/>
<gene>
    <name evidence="13" type="ORF">EKG39_11160</name>
</gene>